<dbReference type="FunFam" id="2.40.440.10:FF:000005">
    <property type="entry name" value="L,D-transpeptidase 2"/>
    <property type="match status" value="1"/>
</dbReference>
<dbReference type="SUPFAM" id="SSF141523">
    <property type="entry name" value="L,D-transpeptidase catalytic domain-like"/>
    <property type="match status" value="1"/>
</dbReference>
<keyword evidence="9" id="KW-0449">Lipoprotein</keyword>
<dbReference type="InterPro" id="IPR050979">
    <property type="entry name" value="LD-transpeptidase"/>
</dbReference>
<evidence type="ECO:0000256" key="8">
    <source>
        <dbReference type="ARBA" id="ARBA00023139"/>
    </source>
</evidence>
<dbReference type="Proteomes" id="UP000317043">
    <property type="component" value="Unassembled WGS sequence"/>
</dbReference>
<evidence type="ECO:0000256" key="10">
    <source>
        <dbReference type="ARBA" id="ARBA00023315"/>
    </source>
</evidence>
<dbReference type="EMBL" id="VFOW01000001">
    <property type="protein sequence ID" value="TQL74778.1"/>
    <property type="molecule type" value="Genomic_DNA"/>
</dbReference>
<feature type="active site" description="Nucleophile" evidence="13">
    <location>
        <position position="344"/>
    </location>
</feature>
<keyword evidence="7" id="KW-0472">Membrane</keyword>
<dbReference type="GO" id="GO:0071555">
    <property type="term" value="P:cell wall organization"/>
    <property type="evidence" value="ECO:0007669"/>
    <property type="project" value="UniProtKB-UniRule"/>
</dbReference>
<comment type="pathway">
    <text evidence="12">Glycan biosynthesis.</text>
</comment>
<dbReference type="GO" id="GO:0008360">
    <property type="term" value="P:regulation of cell shape"/>
    <property type="evidence" value="ECO:0007669"/>
    <property type="project" value="UniProtKB-UniRule"/>
</dbReference>
<dbReference type="PROSITE" id="PS51257">
    <property type="entry name" value="PROKAR_LIPOPROTEIN"/>
    <property type="match status" value="1"/>
</dbReference>
<evidence type="ECO:0000256" key="13">
    <source>
        <dbReference type="PROSITE-ProRule" id="PRU01373"/>
    </source>
</evidence>
<evidence type="ECO:0000313" key="16">
    <source>
        <dbReference type="EMBL" id="TQL74778.1"/>
    </source>
</evidence>
<dbReference type="Pfam" id="PF03734">
    <property type="entry name" value="YkuD"/>
    <property type="match status" value="1"/>
</dbReference>
<dbReference type="UniPathway" id="UPA00219"/>
<evidence type="ECO:0000256" key="7">
    <source>
        <dbReference type="ARBA" id="ARBA00023136"/>
    </source>
</evidence>
<keyword evidence="17" id="KW-1185">Reference proteome</keyword>
<dbReference type="InParanoid" id="A0A543AQD1"/>
<evidence type="ECO:0000259" key="15">
    <source>
        <dbReference type="PROSITE" id="PS52029"/>
    </source>
</evidence>
<keyword evidence="4 14" id="KW-0732">Signal</keyword>
<dbReference type="InterPro" id="IPR041280">
    <property type="entry name" value="Big_10"/>
</dbReference>
<evidence type="ECO:0000256" key="4">
    <source>
        <dbReference type="ARBA" id="ARBA00022729"/>
    </source>
</evidence>
<dbReference type="Gene3D" id="2.60.40.3780">
    <property type="match status" value="1"/>
</dbReference>
<proteinExistence type="predicted"/>
<dbReference type="GO" id="GO:0016746">
    <property type="term" value="F:acyltransferase activity"/>
    <property type="evidence" value="ECO:0007669"/>
    <property type="project" value="UniProtKB-KW"/>
</dbReference>
<reference evidence="16 17" key="1">
    <citation type="submission" date="2019-06" db="EMBL/GenBank/DDBJ databases">
        <title>Sequencing the genomes of 1000 actinobacteria strains.</title>
        <authorList>
            <person name="Klenk H.-P."/>
        </authorList>
    </citation>
    <scope>NUCLEOTIDE SEQUENCE [LARGE SCALE GENOMIC DNA]</scope>
    <source>
        <strain evidence="16 17">DSM 45928</strain>
    </source>
</reference>
<evidence type="ECO:0000256" key="5">
    <source>
        <dbReference type="ARBA" id="ARBA00022960"/>
    </source>
</evidence>
<feature type="chain" id="PRO_5038399425" evidence="14">
    <location>
        <begin position="25"/>
        <end position="414"/>
    </location>
</feature>
<evidence type="ECO:0000256" key="6">
    <source>
        <dbReference type="ARBA" id="ARBA00022984"/>
    </source>
</evidence>
<evidence type="ECO:0000256" key="3">
    <source>
        <dbReference type="ARBA" id="ARBA00022679"/>
    </source>
</evidence>
<dbReference type="PANTHER" id="PTHR30582:SF2">
    <property type="entry name" value="L,D-TRANSPEPTIDASE YCIB-RELATED"/>
    <property type="match status" value="1"/>
</dbReference>
<dbReference type="InterPro" id="IPR005490">
    <property type="entry name" value="LD_TPept_cat_dom"/>
</dbReference>
<name>A0A543AQD1_9ACTN</name>
<keyword evidence="5 13" id="KW-0133">Cell shape</keyword>
<dbReference type="Pfam" id="PF17964">
    <property type="entry name" value="Big_10"/>
    <property type="match status" value="1"/>
</dbReference>
<dbReference type="Gene3D" id="2.60.40.3710">
    <property type="match status" value="1"/>
</dbReference>
<keyword evidence="6 13" id="KW-0573">Peptidoglycan synthesis</keyword>
<evidence type="ECO:0000256" key="11">
    <source>
        <dbReference type="ARBA" id="ARBA00023316"/>
    </source>
</evidence>
<evidence type="ECO:0000256" key="12">
    <source>
        <dbReference type="ARBA" id="ARBA00060592"/>
    </source>
</evidence>
<keyword evidence="2" id="KW-1003">Cell membrane</keyword>
<evidence type="ECO:0000256" key="1">
    <source>
        <dbReference type="ARBA" id="ARBA00004752"/>
    </source>
</evidence>
<evidence type="ECO:0000256" key="2">
    <source>
        <dbReference type="ARBA" id="ARBA00022475"/>
    </source>
</evidence>
<dbReference type="Gene3D" id="2.40.440.10">
    <property type="entry name" value="L,D-transpeptidase catalytic domain-like"/>
    <property type="match status" value="1"/>
</dbReference>
<dbReference type="InterPro" id="IPR038063">
    <property type="entry name" value="Transpep_catalytic_dom"/>
</dbReference>
<dbReference type="PANTHER" id="PTHR30582">
    <property type="entry name" value="L,D-TRANSPEPTIDASE"/>
    <property type="match status" value="1"/>
</dbReference>
<evidence type="ECO:0000256" key="9">
    <source>
        <dbReference type="ARBA" id="ARBA00023288"/>
    </source>
</evidence>
<gene>
    <name evidence="16" type="ORF">FB566_0266</name>
</gene>
<dbReference type="CDD" id="cd16913">
    <property type="entry name" value="YkuD_like"/>
    <property type="match status" value="1"/>
</dbReference>
<evidence type="ECO:0000313" key="17">
    <source>
        <dbReference type="Proteomes" id="UP000317043"/>
    </source>
</evidence>
<dbReference type="PROSITE" id="PS52029">
    <property type="entry name" value="LD_TPASE"/>
    <property type="match status" value="1"/>
</dbReference>
<organism evidence="16 17">
    <name type="scientific">Stackebrandtia endophytica</name>
    <dbReference type="NCBI Taxonomy" id="1496996"/>
    <lineage>
        <taxon>Bacteria</taxon>
        <taxon>Bacillati</taxon>
        <taxon>Actinomycetota</taxon>
        <taxon>Actinomycetes</taxon>
        <taxon>Glycomycetales</taxon>
        <taxon>Glycomycetaceae</taxon>
        <taxon>Stackebrandtia</taxon>
    </lineage>
</organism>
<feature type="signal peptide" evidence="14">
    <location>
        <begin position="1"/>
        <end position="24"/>
    </location>
</feature>
<protein>
    <submittedName>
        <fullName evidence="16">Peptidoglycan transpeptidase (ErfK-YbiS-YhnG family)</fullName>
    </submittedName>
</protein>
<keyword evidence="10" id="KW-0012">Acyltransferase</keyword>
<dbReference type="GO" id="GO:0005576">
    <property type="term" value="C:extracellular region"/>
    <property type="evidence" value="ECO:0007669"/>
    <property type="project" value="TreeGrafter"/>
</dbReference>
<keyword evidence="3" id="KW-0808">Transferase</keyword>
<feature type="active site" description="Proton donor/acceptor" evidence="13">
    <location>
        <position position="326"/>
    </location>
</feature>
<keyword evidence="8" id="KW-0564">Palmitate</keyword>
<dbReference type="AlphaFoldDB" id="A0A543AQD1"/>
<evidence type="ECO:0000256" key="14">
    <source>
        <dbReference type="SAM" id="SignalP"/>
    </source>
</evidence>
<keyword evidence="11 13" id="KW-0961">Cell wall biogenesis/degradation</keyword>
<accession>A0A543AQD1</accession>
<dbReference type="GO" id="GO:0018104">
    <property type="term" value="P:peptidoglycan-protein cross-linking"/>
    <property type="evidence" value="ECO:0007669"/>
    <property type="project" value="TreeGrafter"/>
</dbReference>
<sequence>MWSRRKLVLVSVSATALVTAGLTACGSGEDNATFAPAETSRATVALTPETGEKKAPISTEIGITVADGQVAAVEVTSDAGDPVTGDLRPDGSSWVPAEPLEPETTYTATVEVLDDNQVPATATTSFTTMAQPKDRMSATLWNKSGYEYGNAMPIMVDFPDDFEVPEKYRAEVEKRLFVDSDPPQPGAWHWFSGNHLEYRPQQFWEPGTTISVRAALDGVPLGEGKYGEKDITETVAIDSVTRVVEIANKAKEMVAKENGKTVKTMPISLGKSSTPSYSGTMTIMEQLEHTIFDTTAECGGRVQGDNCYRTPVDWAQRLTWSGQFIHSAPWSVGDQGVRNVSHGCVNASPSDSKWIFDFAKVGDPVVITGTEETLPYGDGFTAFDMSWEDFLQGSYLHKAQTGDDSGSDASGESN</sequence>
<dbReference type="RefSeq" id="WP_170183094.1">
    <property type="nucleotide sequence ID" value="NZ_JBHTGS010000002.1"/>
</dbReference>
<comment type="pathway">
    <text evidence="1 13">Cell wall biogenesis; peptidoglycan biosynthesis.</text>
</comment>
<comment type="caution">
    <text evidence="16">The sequence shown here is derived from an EMBL/GenBank/DDBJ whole genome shotgun (WGS) entry which is preliminary data.</text>
</comment>
<dbReference type="GO" id="GO:0071972">
    <property type="term" value="F:peptidoglycan L,D-transpeptidase activity"/>
    <property type="evidence" value="ECO:0007669"/>
    <property type="project" value="TreeGrafter"/>
</dbReference>
<feature type="domain" description="L,D-TPase catalytic" evidence="15">
    <location>
        <begin position="242"/>
        <end position="368"/>
    </location>
</feature>